<dbReference type="AlphaFoldDB" id="A0A0F8Z9E1"/>
<organism evidence="1">
    <name type="scientific">marine sediment metagenome</name>
    <dbReference type="NCBI Taxonomy" id="412755"/>
    <lineage>
        <taxon>unclassified sequences</taxon>
        <taxon>metagenomes</taxon>
        <taxon>ecological metagenomes</taxon>
    </lineage>
</organism>
<name>A0A0F8Z9E1_9ZZZZ</name>
<comment type="caution">
    <text evidence="1">The sequence shown here is derived from an EMBL/GenBank/DDBJ whole genome shotgun (WGS) entry which is preliminary data.</text>
</comment>
<proteinExistence type="predicted"/>
<protein>
    <submittedName>
        <fullName evidence="1">Uncharacterized protein</fullName>
    </submittedName>
</protein>
<dbReference type="EMBL" id="LAZR01061698">
    <property type="protein sequence ID" value="KKK63054.1"/>
    <property type="molecule type" value="Genomic_DNA"/>
</dbReference>
<gene>
    <name evidence="1" type="ORF">LCGC14_2998180</name>
</gene>
<reference evidence="1" key="1">
    <citation type="journal article" date="2015" name="Nature">
        <title>Complex archaea that bridge the gap between prokaryotes and eukaryotes.</title>
        <authorList>
            <person name="Spang A."/>
            <person name="Saw J.H."/>
            <person name="Jorgensen S.L."/>
            <person name="Zaremba-Niedzwiedzka K."/>
            <person name="Martijn J."/>
            <person name="Lind A.E."/>
            <person name="van Eijk R."/>
            <person name="Schleper C."/>
            <person name="Guy L."/>
            <person name="Ettema T.J."/>
        </authorList>
    </citation>
    <scope>NUCLEOTIDE SEQUENCE</scope>
</reference>
<accession>A0A0F8Z9E1</accession>
<feature type="non-terminal residue" evidence="1">
    <location>
        <position position="1"/>
    </location>
</feature>
<evidence type="ECO:0000313" key="1">
    <source>
        <dbReference type="EMBL" id="KKK63054.1"/>
    </source>
</evidence>
<sequence length="22" mass="2513">SYSVLKRKLRSLITSFTGLDDL</sequence>